<dbReference type="Gene3D" id="3.30.870.10">
    <property type="entry name" value="Endonuclease Chain A"/>
    <property type="match status" value="1"/>
</dbReference>
<dbReference type="Pfam" id="PF00271">
    <property type="entry name" value="Helicase_C"/>
    <property type="match status" value="1"/>
</dbReference>
<dbReference type="InterPro" id="IPR049730">
    <property type="entry name" value="SNF2/RAD54-like_C"/>
</dbReference>
<comment type="caution">
    <text evidence="4">The sequence shown here is derived from an EMBL/GenBank/DDBJ whole genome shotgun (WGS) entry which is preliminary data.</text>
</comment>
<evidence type="ECO:0000259" key="2">
    <source>
        <dbReference type="PROSITE" id="PS51192"/>
    </source>
</evidence>
<dbReference type="CDD" id="cd09179">
    <property type="entry name" value="PLDc_N_DEXD_a"/>
    <property type="match status" value="1"/>
</dbReference>
<dbReference type="PROSITE" id="PS51194">
    <property type="entry name" value="HELICASE_CTER"/>
    <property type="match status" value="1"/>
</dbReference>
<protein>
    <submittedName>
        <fullName evidence="4">DEAD/DEAH box helicase family protein</fullName>
    </submittedName>
</protein>
<dbReference type="InterPro" id="IPR000330">
    <property type="entry name" value="SNF2_N"/>
</dbReference>
<dbReference type="CDD" id="cd18793">
    <property type="entry name" value="SF2_C_SNF"/>
    <property type="match status" value="1"/>
</dbReference>
<dbReference type="PROSITE" id="PS51192">
    <property type="entry name" value="HELICASE_ATP_BIND_1"/>
    <property type="match status" value="1"/>
</dbReference>
<sequence length="918" mass="104269">MITRYSSRRQRLDRSFLTERLRGALRYDRIAGYFSSSLLEVAGEELEHVAGQIRVVCNSDLHPHDVRTARAAEAALRRAWCGTRPEALLQGEGEPQVRNRFQRLYAMLTSGKLVVKVLPDSVFGLIHGKAGVITCADGSATSFIGSVNESKFGWQINYELLWEDSSSEAVAWVQEEFDALWNSPYAVPLAEAVIQDLERLARRQVISTVAAWTDEAPAHTPPDPASALVETPVYRREAGLWEHQKYFVKTVIDAHHGPQGKARYILADQVGLGKTLQLAMAAKLIALAGTKPVLVICPKTLVWQWQTELADLLDMPSAGWNGKQWVDERGFEYPAAGPEAIRRCPRRVGIISGGLISYRSAAVEHLLKVEYDCVILDEAHRARRQNLGDRRDGEKPDPNNLLDFMYKIAERTRSLLLATATPVQLRPIEAWDLLSVLGYGDESVLGNAHSRWRQPVEALNLIMGRRELPRDENEQWEWLRNPLPLKAEGPFYERLRRELQLNDDVAVANGSRLMDLNVSVRSRLCAQFGDFIASRNPFICRIIRRTRKQLEEQIHPESGEPLLDPIHVDVLGERDEEAISVPVYLQTAYERAEQFCKQISVRMRGAGFLKTLLLRRVGSTVYAGKITAERMLGDWANIEEPEQDDDEFDGEPQLHSTDEAMPRTLTPTERDLLECFVDALVANQGRDPKYEKVRELLIDHGWLQLGCIVFSQYRDSIQWLAERLTEELPDEPIALYSGSSNSGIIQGGEWHRQTRDELKNMVRLGQLRLLLGTDAASEGLNLQMLARLINLDLPWNPTRLEQRKGRIQRIGQTHNKVAIYNLRYRGSVEDRVHELLSSRLQDIFQLFGQIPDVLEDAWVAVALGEQERARKIIDEIPRAHPFEIRYAKVEPVDWESCATVLDAAEQRRVLSQGWYNNP</sequence>
<dbReference type="InterPro" id="IPR049952">
    <property type="entry name" value="PhospholipD-like_anti-phage"/>
</dbReference>
<accession>A0ABS4D4Z2</accession>
<dbReference type="SUPFAM" id="SSF56024">
    <property type="entry name" value="Phospholipase D/nuclease"/>
    <property type="match status" value="1"/>
</dbReference>
<dbReference type="InterPro" id="IPR025202">
    <property type="entry name" value="PLD-like_dom"/>
</dbReference>
<dbReference type="InterPro" id="IPR038718">
    <property type="entry name" value="SNF2-like_sf"/>
</dbReference>
<dbReference type="SMART" id="SM00490">
    <property type="entry name" value="HELICc"/>
    <property type="match status" value="1"/>
</dbReference>
<gene>
    <name evidence="4" type="ORF">EYB53_002175</name>
</gene>
<keyword evidence="4" id="KW-0067">ATP-binding</keyword>
<dbReference type="RefSeq" id="WP_135476277.1">
    <property type="nucleotide sequence ID" value="NZ_SIJK02000002.1"/>
</dbReference>
<dbReference type="SMART" id="SM00487">
    <property type="entry name" value="DEXDc"/>
    <property type="match status" value="1"/>
</dbReference>
<keyword evidence="4" id="KW-0347">Helicase</keyword>
<dbReference type="InterPro" id="IPR027417">
    <property type="entry name" value="P-loop_NTPase"/>
</dbReference>
<name>A0ABS4D4Z2_9CHLR</name>
<dbReference type="InterPro" id="IPR014001">
    <property type="entry name" value="Helicase_ATP-bd"/>
</dbReference>
<evidence type="ECO:0000313" key="4">
    <source>
        <dbReference type="EMBL" id="MBP1464506.1"/>
    </source>
</evidence>
<proteinExistence type="predicted"/>
<dbReference type="PANTHER" id="PTHR45766:SF6">
    <property type="entry name" value="SWI_SNF-RELATED MATRIX-ASSOCIATED ACTIN-DEPENDENT REGULATOR OF CHROMATIN SUBFAMILY A-LIKE PROTEIN 1"/>
    <property type="match status" value="1"/>
</dbReference>
<feature type="domain" description="Helicase ATP-binding" evidence="2">
    <location>
        <begin position="255"/>
        <end position="440"/>
    </location>
</feature>
<dbReference type="EMBL" id="SIJK02000002">
    <property type="protein sequence ID" value="MBP1464506.1"/>
    <property type="molecule type" value="Genomic_DNA"/>
</dbReference>
<dbReference type="Pfam" id="PF00176">
    <property type="entry name" value="SNF2-rel_dom"/>
    <property type="match status" value="1"/>
</dbReference>
<organism evidence="4 5">
    <name type="scientific">Candidatus Chloroploca mongolica</name>
    <dbReference type="NCBI Taxonomy" id="2528176"/>
    <lineage>
        <taxon>Bacteria</taxon>
        <taxon>Bacillati</taxon>
        <taxon>Chloroflexota</taxon>
        <taxon>Chloroflexia</taxon>
        <taxon>Chloroflexales</taxon>
        <taxon>Chloroflexineae</taxon>
        <taxon>Oscillochloridaceae</taxon>
        <taxon>Candidatus Chloroploca</taxon>
    </lineage>
</organism>
<dbReference type="SUPFAM" id="SSF52540">
    <property type="entry name" value="P-loop containing nucleoside triphosphate hydrolases"/>
    <property type="match status" value="2"/>
</dbReference>
<feature type="domain" description="Helicase C-terminal" evidence="3">
    <location>
        <begin position="697"/>
        <end position="851"/>
    </location>
</feature>
<dbReference type="InterPro" id="IPR001650">
    <property type="entry name" value="Helicase_C-like"/>
</dbReference>
<keyword evidence="1" id="KW-0378">Hydrolase</keyword>
<reference evidence="4 5" key="1">
    <citation type="submission" date="2021-03" db="EMBL/GenBank/DDBJ databases">
        <authorList>
            <person name="Grouzdev D.S."/>
        </authorList>
    </citation>
    <scope>NUCLEOTIDE SEQUENCE [LARGE SCALE GENOMIC DNA]</scope>
    <source>
        <strain evidence="4 5">M50-1</strain>
    </source>
</reference>
<keyword evidence="5" id="KW-1185">Reference proteome</keyword>
<dbReference type="Proteomes" id="UP001193081">
    <property type="component" value="Unassembled WGS sequence"/>
</dbReference>
<evidence type="ECO:0000313" key="5">
    <source>
        <dbReference type="Proteomes" id="UP001193081"/>
    </source>
</evidence>
<evidence type="ECO:0000256" key="1">
    <source>
        <dbReference type="ARBA" id="ARBA00022801"/>
    </source>
</evidence>
<dbReference type="NCBIfam" id="NF042964">
    <property type="entry name" value="phospholipD_antiphage"/>
    <property type="match status" value="1"/>
</dbReference>
<dbReference type="PANTHER" id="PTHR45766">
    <property type="entry name" value="DNA ANNEALING HELICASE AND ENDONUCLEASE ZRANB3 FAMILY MEMBER"/>
    <property type="match status" value="1"/>
</dbReference>
<evidence type="ECO:0000259" key="3">
    <source>
        <dbReference type="PROSITE" id="PS51194"/>
    </source>
</evidence>
<dbReference type="GO" id="GO:0004386">
    <property type="term" value="F:helicase activity"/>
    <property type="evidence" value="ECO:0007669"/>
    <property type="project" value="UniProtKB-KW"/>
</dbReference>
<dbReference type="Gene3D" id="3.40.50.300">
    <property type="entry name" value="P-loop containing nucleotide triphosphate hydrolases"/>
    <property type="match status" value="1"/>
</dbReference>
<dbReference type="Pfam" id="PF13091">
    <property type="entry name" value="PLDc_2"/>
    <property type="match status" value="1"/>
</dbReference>
<dbReference type="Gene3D" id="3.40.50.10810">
    <property type="entry name" value="Tandem AAA-ATPase domain"/>
    <property type="match status" value="1"/>
</dbReference>
<keyword evidence="4" id="KW-0547">Nucleotide-binding</keyword>